<dbReference type="Proteomes" id="UP001163947">
    <property type="component" value="Plasmid pN1"/>
</dbReference>
<name>A0AA46P589_9NOCA</name>
<dbReference type="RefSeq" id="WP_263510483.1">
    <property type="nucleotide sequence ID" value="NZ_CP106984.1"/>
</dbReference>
<evidence type="ECO:0000313" key="1">
    <source>
        <dbReference type="EMBL" id="UYF97213.1"/>
    </source>
</evidence>
<accession>A0AA46P589</accession>
<reference evidence="1" key="1">
    <citation type="submission" date="2022-09" db="EMBL/GenBank/DDBJ databases">
        <title>The genome sequence of Rhodococcus aetherivorans N1.</title>
        <authorList>
            <person name="Jiang W."/>
        </authorList>
    </citation>
    <scope>NUCLEOTIDE SEQUENCE</scope>
    <source>
        <strain evidence="1">N1</strain>
        <plasmid evidence="1">pN1</plasmid>
    </source>
</reference>
<sequence>MPLDTQLGRWTQSSAHVRDILDQILPGMPDDTSRVLPSTLDELRTVLGEYFHPSEADIPTDGSALSEAVTPLLTVWHELRNLTTPPASNTELRTVLTRIRDTAHTAHLALTTDDQLATQTVDEIIDDFATEYRTSLLLALTANYALSQTVNRWQESKASGRSVGDHLDMSTMNFVNQSGNGTIAMSALSAASTPAPVVFTPQTFAAAAREMQSGGTTPPIGIMAYTQWFTTINAAWEDVYRPRLATAHGTDDDGVPWTKNDIRSEFLNEIRLIRNDIAHKRGICTDSAKNTLIGWLEPGKPIAPTTRQMIDLFDKFPRDELRRAPNRVTRSTTDTLPYVFPKEWIDKVRTHIETIEPARKKRPDVLRKLIDDWMNDTTKTETST</sequence>
<evidence type="ECO:0000313" key="2">
    <source>
        <dbReference type="Proteomes" id="UP001163947"/>
    </source>
</evidence>
<proteinExistence type="predicted"/>
<keyword evidence="1" id="KW-0614">Plasmid</keyword>
<dbReference type="AlphaFoldDB" id="A0AA46P589"/>
<dbReference type="GeneID" id="83624455"/>
<dbReference type="EMBL" id="CP106984">
    <property type="protein sequence ID" value="UYF97213.1"/>
    <property type="molecule type" value="Genomic_DNA"/>
</dbReference>
<protein>
    <submittedName>
        <fullName evidence="1">Uncharacterized protein</fullName>
    </submittedName>
</protein>
<gene>
    <name evidence="1" type="ORF">OCS65_28540</name>
</gene>
<organism evidence="1 2">
    <name type="scientific">Rhodococcus aetherivorans</name>
    <dbReference type="NCBI Taxonomy" id="191292"/>
    <lineage>
        <taxon>Bacteria</taxon>
        <taxon>Bacillati</taxon>
        <taxon>Actinomycetota</taxon>
        <taxon>Actinomycetes</taxon>
        <taxon>Mycobacteriales</taxon>
        <taxon>Nocardiaceae</taxon>
        <taxon>Rhodococcus</taxon>
    </lineage>
</organism>
<geneLocation type="plasmid" evidence="1 2">
    <name>pN1</name>
</geneLocation>